<comment type="subunit">
    <molecule>Stable signal peptide</molecule>
    <text evidence="23">Interacts with glycoprotein G2. Part of the GP complex (GP-C) together with glycoprotein G1 and glycoprotein G2. The GP-complex interacts with protein Z, which interacts with ribonucleocapsid; these interactions may induce virion budding.</text>
</comment>
<dbReference type="GO" id="GO:0016020">
    <property type="term" value="C:membrane"/>
    <property type="evidence" value="ECO:0007669"/>
    <property type="project" value="UniProtKB-UniRule"/>
</dbReference>
<evidence type="ECO:0000256" key="17">
    <source>
        <dbReference type="ARBA" id="ARBA00023136"/>
    </source>
</evidence>
<feature type="glycosylation site" description="N-linked (GlcNAc...) asparagine; by host" evidence="23">
    <location>
        <position position="88"/>
    </location>
</feature>
<protein>
    <recommendedName>
        <fullName evidence="23">Pre-glycoprotein polyprotein GP complex</fullName>
        <shortName evidence="23">Pre-GP-C</shortName>
    </recommendedName>
    <component>
        <recommendedName>
            <fullName evidence="23">Stable signal peptide</fullName>
            <shortName evidence="23">SSP</shortName>
        </recommendedName>
    </component>
    <component>
        <recommendedName>
            <fullName evidence="23">Glycoprotein G1</fullName>
            <shortName evidence="23">GP1</shortName>
        </recommendedName>
    </component>
    <component>
        <recommendedName>
            <fullName evidence="23">Glycoprotein G2</fullName>
            <shortName evidence="23">GP2</shortName>
        </recommendedName>
    </component>
</protein>
<evidence type="ECO:0000256" key="14">
    <source>
        <dbReference type="ARBA" id="ARBA00022879"/>
    </source>
</evidence>
<keyword evidence="2 23" id="KW-1170">Fusion of virus membrane with host endosomal membrane</keyword>
<feature type="chain" id="PRO_5023330876" description="Stable signal peptide" evidence="23">
    <location>
        <begin position="2"/>
        <end position="58"/>
    </location>
</feature>
<feature type="lipid moiety-binding region" description="N-myristoyl glycine; by host" evidence="23">
    <location>
        <position position="2"/>
    </location>
</feature>
<comment type="subunit">
    <molecule>Glycoprotein G2</molecule>
    <text evidence="23">Homotrimer. Interacts with the stable signal peptide. In pre-fusion state, G2 homotrimers bind G1 homotrimers via ionic interactions. Part of the GP complex (GP-C) together with glycoprotein G1 and the stable signal peptide. Acidification in the endosome triggers rearrangements, which ultimately leads to a 6 helix bundle formed by the two heptad repeat domains (HR1 and HR2) in post-fusion state. The GP-complex interacts with protein Z, which interacts with ribonucleocapsid; these interactions may induce virion budding.</text>
</comment>
<comment type="function">
    <molecule>Stable signal peptide</molecule>
    <text evidence="23">Functions as a cleaved signal peptide that is retained as the third component of the GP complex (GP-C). Helps to stabilize the spike complex in its native conformation. The SSP is required for efficient glycoprotein expression, post-translational maturation cleavage of G1 and G2, glycoprotein transport to the cell surface plasma membrane, formation of infectious virus particles, and acid pH-dependent glycoprotein-mediated cell fusion.</text>
</comment>
<evidence type="ECO:0000256" key="1">
    <source>
        <dbReference type="ARBA" id="ARBA00022506"/>
    </source>
</evidence>
<keyword evidence="15 23" id="KW-1164">Virus endocytosis by host</keyword>
<comment type="caution">
    <text evidence="23">Lacks conserved residue(s) required for the propagation of feature annotation.</text>
</comment>
<comment type="subcellular location">
    <molecule>Glycoprotein G2</molecule>
    <subcellularLocation>
        <location evidence="23">Virion membrane</location>
        <topology evidence="23">Single-pass membrane protein</topology>
    </subcellularLocation>
    <subcellularLocation>
        <location evidence="23">Host endoplasmic reticulum membrane</location>
        <topology evidence="23">Single-pass membrane protein</topology>
    </subcellularLocation>
    <subcellularLocation>
        <location evidence="23">Host Golgi apparatus membrane</location>
        <topology evidence="23">Single-pass membrane protein</topology>
    </subcellularLocation>
    <subcellularLocation>
        <location evidence="23">Host cell membrane</location>
        <topology evidence="23">Single-pass membrane protein</topology>
    </subcellularLocation>
    <text evidence="23">Binding to the stable signal peptide masks endogenous ER localization signals in the cytoplasmic domain of G2 to ensure that only the fully assembled, tripartite GP complex is transported for virion assembly.</text>
</comment>
<evidence type="ECO:0000256" key="23">
    <source>
        <dbReference type="HAMAP-Rule" id="MF_04084"/>
    </source>
</evidence>
<comment type="PTM">
    <molecule>Stable signal peptide</molecule>
    <text evidence="23">The SSP remains stably associated with the GP complex following cleavage by signal peptidase and plays crucial roles in the trafficking of GP through the secretory pathway.</text>
</comment>
<feature type="disulfide bond" evidence="23">
    <location>
        <begin position="292"/>
        <end position="301"/>
    </location>
</feature>
<comment type="function">
    <molecule>Glycoprotein G1</molecule>
    <text evidence="23">Forms the virion spikes together with glycoprotein G2. The glycoprotein spike trimers are connected to the underlying matrix. Interacts with the host receptor leading to virus endocytosis.</text>
</comment>
<feature type="glycosylation site" description="N-linked (GlcNAc...) asparagine; by host" evidence="23">
    <location>
        <position position="381"/>
    </location>
</feature>
<keyword evidence="5 23" id="KW-1162">Viral penetration into host cytoplasm</keyword>
<evidence type="ECO:0000256" key="10">
    <source>
        <dbReference type="ARBA" id="ARBA00022812"/>
    </source>
</evidence>
<feature type="glycosylation site" description="N-linked (GlcNAc...) asparagine; by host" evidence="23">
    <location>
        <position position="356"/>
    </location>
</feature>
<feature type="region of interest" description="Fusion" evidence="23">
    <location>
        <begin position="249"/>
        <end position="285"/>
    </location>
</feature>
<comment type="PTM">
    <molecule>Pre-glycoprotein polyprotein GP complex</molecule>
    <text evidence="23">Specific enzymatic cleavages in vivo yield mature proteins. GP-C polyprotein is cleaved in the endoplasmic reticulum by the host protease MBTPS1. Only cleaved glycoprotein is incorporated into virions.</text>
</comment>
<feature type="site" description="Cleavage; by host MBTPS1" evidence="23">
    <location>
        <begin position="250"/>
        <end position="251"/>
    </location>
</feature>
<feature type="binding site" evidence="23">
    <location>
        <position position="448"/>
    </location>
    <ligand>
        <name>Zn(2+)</name>
        <dbReference type="ChEBI" id="CHEBI:29105"/>
        <label>2</label>
    </ligand>
</feature>
<feature type="site" description="Cleavage; by host signal peptidase" evidence="23">
    <location>
        <begin position="58"/>
        <end position="59"/>
    </location>
</feature>
<evidence type="ECO:0000256" key="21">
    <source>
        <dbReference type="ARBA" id="ARBA00023288"/>
    </source>
</evidence>
<keyword evidence="22 23" id="KW-1160">Virus entry into host cell</keyword>
<keyword evidence="4 23" id="KW-0945">Host-virus interaction</keyword>
<dbReference type="GO" id="GO:0020002">
    <property type="term" value="C:host cell plasma membrane"/>
    <property type="evidence" value="ECO:0007669"/>
    <property type="project" value="UniProtKB-SubCell"/>
</dbReference>
<keyword evidence="16 23" id="KW-1133">Transmembrane helix</keyword>
<dbReference type="HAMAP" id="MF_04084">
    <property type="entry name" value="ARENA_GPC"/>
    <property type="match status" value="1"/>
</dbReference>
<keyword evidence="1 23" id="KW-1168">Fusion of virus membrane with host membrane</keyword>
<evidence type="ECO:0000256" key="2">
    <source>
        <dbReference type="ARBA" id="ARBA00022510"/>
    </source>
</evidence>
<comment type="domain">
    <molecule>Stable signal peptide</molecule>
    <text evidence="23">The N-terminus is localized at the extracellular side of the GP-C, with a part embedded in the membrane probably.</text>
</comment>
<keyword evidence="18 23" id="KW-1015">Disulfide bond</keyword>
<evidence type="ECO:0000256" key="11">
    <source>
        <dbReference type="ARBA" id="ARBA00022833"/>
    </source>
</evidence>
<keyword evidence="10 23" id="KW-1040">Host Golgi apparatus</keyword>
<comment type="function">
    <molecule>Glycoprotein G2</molecule>
    <text evidence="23">Forms the virion spikes together with glycoprotein G1. The glycoprotein spike trimers are connected to the underlying matrix. Class I viral fusion protein that directs fusion of viral and host endosomal membranes, leading to delivery of the nucleocapsid into the cytoplasm. Membrane fusion is mediated by irreversible conformational changes induced by acidification.</text>
</comment>
<keyword evidence="21 23" id="KW-0449">Lipoprotein</keyword>
<dbReference type="InterPro" id="IPR043015">
    <property type="entry name" value="Arena_glycoprot_zinc-bd"/>
</dbReference>
<evidence type="ECO:0000256" key="5">
    <source>
        <dbReference type="ARBA" id="ARBA00022595"/>
    </source>
</evidence>
<sequence>MGQLVSFFGEIPSIIHEALNVALMAVSIIAVVKGLINLWKSGILQLVAFLLLAGRSCSVPIGHHIELEHITINASSVIPFVPSTCSVNHTHFLIKGPFEARWGISLEITDIAVLVDVDGGKQASIVPSNVSLCFEGNEDKRLVAFTLNWFLNGLGYDQKTDPKILCENTTVDQVSRLQINITNEDYCNKVFFKMKKIFGSFVDPCLNGQKKYILLKNTSWINGCDGNHLSTLHLILQNAYRQAVGIRKLQAFFSWTLSDNVGTDVPGGYCLEKWMLISSELKCFGNTAVAKCNLNHDSEFCDMLRLFDFNRKAISVLQNKTKHQLDIMITAVNNLISDNILMKNRVKELLDIPYCNYTRFWYINHTGLNVHSLPKCWLTRNGSFLNISEFRNEWLLESDHLISEILSREYEERQKHTPLSLVDICFWSTLFYTASIFLHLLRIPTHRHIIGEVCPKPHRLTSDSLCACGLFRLKGRPLKWVRRT</sequence>
<keyword evidence="7 23" id="KW-0519">Myristate</keyword>
<evidence type="ECO:0000256" key="7">
    <source>
        <dbReference type="ARBA" id="ARBA00022707"/>
    </source>
</evidence>
<feature type="disulfide bond" evidence="23">
    <location>
        <begin position="355"/>
        <end position="376"/>
    </location>
</feature>
<feature type="disulfide bond" evidence="23">
    <location>
        <begin position="270"/>
        <end position="283"/>
    </location>
</feature>
<dbReference type="PIRSF" id="PIRSF004028">
    <property type="entry name" value="GPC_ArenaV"/>
    <property type="match status" value="1"/>
</dbReference>
<evidence type="ECO:0000256" key="13">
    <source>
        <dbReference type="ARBA" id="ARBA00022870"/>
    </source>
</evidence>
<feature type="binding site" evidence="23">
    <location>
        <position position="57"/>
    </location>
    <ligand>
        <name>Zn(2+)</name>
        <dbReference type="ChEBI" id="CHEBI:29105"/>
        <label>1</label>
    </ligand>
</feature>
<keyword evidence="11 23" id="KW-0862">Zinc</keyword>
<keyword evidence="3 23" id="KW-1032">Host cell membrane</keyword>
<evidence type="ECO:0000256" key="6">
    <source>
        <dbReference type="ARBA" id="ARBA00022692"/>
    </source>
</evidence>
<evidence type="ECO:0000313" key="25">
    <source>
        <dbReference type="EMBL" id="AFU54675.1"/>
    </source>
</evidence>
<accession>V9LTH5</accession>
<feature type="initiator methionine" description="Removed; by host" evidence="23">
    <location>
        <position position="1"/>
    </location>
</feature>
<dbReference type="GO" id="GO:0019062">
    <property type="term" value="P:virion attachment to host cell"/>
    <property type="evidence" value="ECO:0007669"/>
    <property type="project" value="UniProtKB-UniRule"/>
</dbReference>
<feature type="topological domain" description="Extracellular" evidence="23">
    <location>
        <begin position="2"/>
        <end position="17"/>
    </location>
</feature>
<dbReference type="Gene3D" id="2.20.28.180">
    <property type="entry name" value="Arenavirus glycoprotein, zinc binding domain"/>
    <property type="match status" value="1"/>
</dbReference>
<evidence type="ECO:0000256" key="4">
    <source>
        <dbReference type="ARBA" id="ARBA00022581"/>
    </source>
</evidence>
<comment type="PTM">
    <molecule>Stable signal peptide</molecule>
    <text evidence="23">Myristoylation is necessary for GP2-mediated fusion activity.</text>
</comment>
<comment type="similarity">
    <text evidence="23 24">Belongs to the arenaviridae GPC protein family.</text>
</comment>
<evidence type="ECO:0000256" key="19">
    <source>
        <dbReference type="ARBA" id="ARBA00023180"/>
    </source>
</evidence>
<dbReference type="GO" id="GO:0044178">
    <property type="term" value="C:host cell Golgi membrane"/>
    <property type="evidence" value="ECO:0007669"/>
    <property type="project" value="UniProtKB-SubCell"/>
</dbReference>
<dbReference type="EMBL" id="JX560798">
    <property type="protein sequence ID" value="AFU54675.1"/>
    <property type="molecule type" value="Genomic_RNA"/>
</dbReference>
<feature type="region of interest" description="HR1" evidence="23">
    <location>
        <begin position="286"/>
        <end position="354"/>
    </location>
</feature>
<feature type="glycosylation site" description="N-linked (GlcNAc...) asparagine; by host" evidence="23">
    <location>
        <position position="217"/>
    </location>
</feature>
<feature type="topological domain" description="Cytoplasmic" evidence="23">
    <location>
        <begin position="34"/>
        <end position="58"/>
    </location>
</feature>
<evidence type="ECO:0000256" key="8">
    <source>
        <dbReference type="ARBA" id="ARBA00022723"/>
    </source>
</evidence>
<keyword evidence="13 23" id="KW-1043">Host membrane</keyword>
<dbReference type="GO" id="GO:0046872">
    <property type="term" value="F:metal ion binding"/>
    <property type="evidence" value="ECO:0007669"/>
    <property type="project" value="UniProtKB-KW"/>
</dbReference>
<dbReference type="Pfam" id="PF00798">
    <property type="entry name" value="Arena_glycoprot"/>
    <property type="match status" value="1"/>
</dbReference>
<keyword evidence="19 23" id="KW-0325">Glycoprotein</keyword>
<evidence type="ECO:0000256" key="9">
    <source>
        <dbReference type="ARBA" id="ARBA00022804"/>
    </source>
</evidence>
<feature type="glycosylation site" description="N-linked (GlcNAc...) asparagine; by host" evidence="23">
    <location>
        <position position="129"/>
    </location>
</feature>
<evidence type="ECO:0000256" key="16">
    <source>
        <dbReference type="ARBA" id="ARBA00022989"/>
    </source>
</evidence>
<reference evidence="25" key="2">
    <citation type="journal article" date="2013" name="Virus Res.">
        <title>Diversity among Tacaribe serocomplex viruses (Family Arenaviridae) associated with the southern plains woodrat (Neotoma micropus).</title>
        <authorList>
            <person name="Cajimat M.N."/>
            <person name="Milazzo M.L."/>
            <person name="Mauldin M.R."/>
            <person name="Bradley R.D."/>
            <person name="Fulhorst C.F."/>
        </authorList>
    </citation>
    <scope>NUCLEOTIDE SEQUENCE</scope>
    <source>
        <strain evidence="25">AV I0130006</strain>
    </source>
</reference>
<dbReference type="GO" id="GO:0039654">
    <property type="term" value="P:fusion of virus membrane with host endosome membrane"/>
    <property type="evidence" value="ECO:0007669"/>
    <property type="project" value="UniProtKB-UniRule"/>
</dbReference>
<dbReference type="Gene3D" id="6.10.140.1590">
    <property type="match status" value="1"/>
</dbReference>
<dbReference type="GO" id="GO:0019031">
    <property type="term" value="C:viral envelope"/>
    <property type="evidence" value="ECO:0007669"/>
    <property type="project" value="UniProtKB-UniRule"/>
</dbReference>
<evidence type="ECO:0000256" key="15">
    <source>
        <dbReference type="ARBA" id="ARBA00022890"/>
    </source>
</evidence>
<comment type="domain">
    <molecule>Glycoprotein G2</molecule>
    <text evidence="23">Contains 1 fusion peptide at the N-terminus, 2 heptad repeats domains HR1 and HR2 and, at the C-terminus, a cytoplasmic domain that plays a role in ER location. Also contains a zinc-binding domain that allows SSP retention in the GPC complex by accepting a cysteine from SSP as the fourth ligand.</text>
</comment>
<name>V9LTH5_WWAVU</name>
<feature type="glycosylation site" description="N-linked (GlcNAc...) asparagine; by host" evidence="23">
    <location>
        <position position="386"/>
    </location>
</feature>
<organism evidence="25">
    <name type="scientific">North American arenavirus</name>
    <dbReference type="NCBI Taxonomy" id="481887"/>
    <lineage>
        <taxon>Viruses</taxon>
        <taxon>Riboviria</taxon>
        <taxon>Orthornavirae</taxon>
        <taxon>Negarnaviricota</taxon>
        <taxon>Polyploviricotina</taxon>
        <taxon>Bunyaviricetes</taxon>
        <taxon>Hareavirales</taxon>
        <taxon>Arenaviridae</taxon>
        <taxon>Mammarenavirus</taxon>
        <taxon>Whitewater Arroyo mammarenavirus (isolate Rat/United States/AV 9310135/1995)</taxon>
    </lineage>
</organism>
<feature type="chain" id="PRO_5023330878" description="Pre-glycoprotein polyprotein GP complex" evidence="23">
    <location>
        <begin position="2"/>
        <end position="484"/>
    </location>
</feature>
<evidence type="ECO:0000256" key="20">
    <source>
        <dbReference type="ARBA" id="ARBA00023184"/>
    </source>
</evidence>
<keyword evidence="12 23" id="KW-0946">Virion</keyword>
<keyword evidence="8 23" id="KW-0479">Metal-binding</keyword>
<comment type="subcellular location">
    <molecule>Stable signal peptide</molecule>
    <subcellularLocation>
        <location evidence="23">Virion membrane</location>
        <topology evidence="23">Single-pass type II membrane protein</topology>
    </subcellularLocation>
    <subcellularLocation>
        <location evidence="23">Host endoplasmic reticulum membrane</location>
        <topology evidence="23">Single-pass type II membrane protein</topology>
    </subcellularLocation>
    <subcellularLocation>
        <location evidence="23">Host Golgi apparatus membrane</location>
        <topology evidence="23">Single-pass type II membrane protein</topology>
    </subcellularLocation>
    <subcellularLocation>
        <location evidence="23">Host cell membrane</location>
        <topology evidence="23">Single-pass type II membrane protein</topology>
    </subcellularLocation>
</comment>
<comment type="subunit">
    <molecule>Glycoprotein G1</molecule>
    <text evidence="23">Homotrimer; disulfide-linked. In pre-fusion state, G1 homotrimers bind G2 homotrimers via ionic interactions. Part of the GP complex (GP-C) together with glycoprotein G2 and the stable signal peptide. The GP-complex interacts with protein Z, which interacts with ribonucleocapsid; these interactions may induce virion budding.</text>
</comment>
<feature type="binding site" evidence="23">
    <location>
        <position position="458"/>
    </location>
    <ligand>
        <name>Zn(2+)</name>
        <dbReference type="ChEBI" id="CHEBI:29105"/>
        <label>1</label>
    </ligand>
</feature>
<feature type="glycosylation site" description="N-linked (GlcNAc...) asparagine; by host" evidence="23">
    <location>
        <position position="180"/>
    </location>
</feature>
<keyword evidence="17 23" id="KW-0472">Membrane</keyword>
<proteinExistence type="inferred from homology"/>
<dbReference type="GO" id="GO:0019065">
    <property type="term" value="P:receptor-mediated endocytosis of virus by host cell"/>
    <property type="evidence" value="ECO:0007669"/>
    <property type="project" value="UniProtKB-UniRule"/>
</dbReference>
<comment type="subcellular location">
    <molecule>Glycoprotein G1</molecule>
    <subcellularLocation>
        <location evidence="23">Virion membrane</location>
        <topology evidence="23">Peripheral membrane protein</topology>
    </subcellularLocation>
    <subcellularLocation>
        <location evidence="23">Host endoplasmic reticulum membrane</location>
        <topology evidence="23">Peripheral membrane protein</topology>
    </subcellularLocation>
    <subcellularLocation>
        <location evidence="23">Host Golgi apparatus membrane</location>
        <topology evidence="23">Peripheral membrane protein</topology>
    </subcellularLocation>
    <subcellularLocation>
        <location evidence="23">Host cell membrane</location>
        <topology evidence="23">Peripheral membrane protein</topology>
    </subcellularLocation>
</comment>
<reference evidence="25" key="1">
    <citation type="submission" date="2012-08" db="EMBL/GenBank/DDBJ databases">
        <authorList>
            <person name="Cajimat M.N.B."/>
            <person name="Fulhorst C.F."/>
        </authorList>
    </citation>
    <scope>NUCLEOTIDE SEQUENCE</scope>
    <source>
        <strain evidence="25">AV I0130006</strain>
    </source>
</reference>
<feature type="binding site" evidence="23">
    <location>
        <position position="468"/>
    </location>
    <ligand>
        <name>Zn(2+)</name>
        <dbReference type="ChEBI" id="CHEBI:29105"/>
        <label>1</label>
    </ligand>
</feature>
<feature type="glycosylation site" description="N-linked (GlcNAc...) asparagine; by host" evidence="23">
    <location>
        <position position="364"/>
    </location>
</feature>
<dbReference type="GO" id="GO:0044167">
    <property type="term" value="C:host cell endoplasmic reticulum membrane"/>
    <property type="evidence" value="ECO:0007669"/>
    <property type="project" value="UniProtKB-SubCell"/>
</dbReference>
<feature type="binding site" evidence="23">
    <location>
        <position position="454"/>
    </location>
    <ligand>
        <name>Zn(2+)</name>
        <dbReference type="ChEBI" id="CHEBI:29105"/>
        <label>2</label>
    </ligand>
</feature>
<dbReference type="GO" id="GO:0055036">
    <property type="term" value="C:virion membrane"/>
    <property type="evidence" value="ECO:0007669"/>
    <property type="project" value="UniProtKB-SubCell"/>
</dbReference>
<keyword evidence="20 23" id="KW-1038">Host endoplasmic reticulum</keyword>
<feature type="binding site" evidence="23">
    <location>
        <position position="466"/>
    </location>
    <ligand>
        <name>Zn(2+)</name>
        <dbReference type="ChEBI" id="CHEBI:29105"/>
        <label>1</label>
    </ligand>
</feature>
<evidence type="ECO:0000256" key="24">
    <source>
        <dbReference type="PIRNR" id="PIRNR004028"/>
    </source>
</evidence>
<feature type="binding site" evidence="23">
    <location>
        <position position="446"/>
    </location>
    <ligand>
        <name>Zn(2+)</name>
        <dbReference type="ChEBI" id="CHEBI:29105"/>
        <label>2</label>
    </ligand>
</feature>
<evidence type="ECO:0000256" key="22">
    <source>
        <dbReference type="ARBA" id="ARBA00023296"/>
    </source>
</evidence>
<keyword evidence="14 23" id="KW-0261">Viral envelope protein</keyword>
<gene>
    <name evidence="23" type="primary">GPC</name>
</gene>
<keyword evidence="6 23" id="KW-0812">Transmembrane</keyword>
<keyword evidence="9 23" id="KW-1161">Viral attachment to host cell</keyword>
<feature type="region of interest" description="HR2" evidence="23">
    <location>
        <begin position="359"/>
        <end position="422"/>
    </location>
</feature>
<evidence type="ECO:0000256" key="3">
    <source>
        <dbReference type="ARBA" id="ARBA00022511"/>
    </source>
</evidence>
<feature type="chain" id="PRO_5023330875" description="Glycoprotein G2" evidence="23">
    <location>
        <begin position="251"/>
        <end position="484"/>
    </location>
</feature>
<evidence type="ECO:0000256" key="18">
    <source>
        <dbReference type="ARBA" id="ARBA00023157"/>
    </source>
</evidence>
<evidence type="ECO:0000256" key="12">
    <source>
        <dbReference type="ARBA" id="ARBA00022844"/>
    </source>
</evidence>
<dbReference type="InterPro" id="IPR001535">
    <property type="entry name" value="Arena_glycoprot"/>
</dbReference>
<feature type="topological domain" description="Cytoplasmic" evidence="23">
    <location>
        <begin position="445"/>
        <end position="484"/>
    </location>
</feature>